<sequence>MSNESDRRSSGAANEAARRASGAANEAARRASGAANEAARRASGAANEAARRGDSQQVQRDLNRLVRPPIRRQELRTVAARGAAPAARGRSDYVPPAAGRGGIASPLTEPSFAAREWWDDGWKTSDGLFTIPMPKKVVMRDANNAEVVFEYAKPGTGATP</sequence>
<name>A0A679GJ41_9GAMM</name>
<feature type="compositionally biased region" description="Low complexity" evidence="1">
    <location>
        <begin position="79"/>
        <end position="88"/>
    </location>
</feature>
<evidence type="ECO:0000256" key="1">
    <source>
        <dbReference type="SAM" id="MobiDB-lite"/>
    </source>
</evidence>
<evidence type="ECO:0000313" key="3">
    <source>
        <dbReference type="Proteomes" id="UP000501237"/>
    </source>
</evidence>
<feature type="region of interest" description="Disordered" evidence="1">
    <location>
        <begin position="1"/>
        <end position="109"/>
    </location>
</feature>
<dbReference type="Proteomes" id="UP000501237">
    <property type="component" value="Chromosome"/>
</dbReference>
<evidence type="ECO:0000313" key="2">
    <source>
        <dbReference type="EMBL" id="BCA28378.1"/>
    </source>
</evidence>
<protein>
    <submittedName>
        <fullName evidence="2">Uncharacterized protein</fullName>
    </submittedName>
</protein>
<dbReference type="RefSeq" id="WP_172433367.1">
    <property type="nucleotide sequence ID" value="NZ_AP022642.1"/>
</dbReference>
<accession>A0A679GJ41</accession>
<organism evidence="2 3">
    <name type="scientific">Metapseudomonas otitidis</name>
    <dbReference type="NCBI Taxonomy" id="319939"/>
    <lineage>
        <taxon>Bacteria</taxon>
        <taxon>Pseudomonadati</taxon>
        <taxon>Pseudomonadota</taxon>
        <taxon>Gammaproteobacteria</taxon>
        <taxon>Pseudomonadales</taxon>
        <taxon>Pseudomonadaceae</taxon>
        <taxon>Metapseudomonas</taxon>
    </lineage>
</organism>
<dbReference type="EMBL" id="AP022642">
    <property type="protein sequence ID" value="BCA28378.1"/>
    <property type="molecule type" value="Genomic_DNA"/>
</dbReference>
<gene>
    <name evidence="2" type="ORF">PtoMrB4_23550</name>
</gene>
<dbReference type="AlphaFoldDB" id="A0A679GJ41"/>
<feature type="compositionally biased region" description="Low complexity" evidence="1">
    <location>
        <begin position="10"/>
        <end position="48"/>
    </location>
</feature>
<proteinExistence type="predicted"/>
<dbReference type="GeneID" id="57397575"/>
<reference evidence="2 3" key="1">
    <citation type="journal article" date="2020" name="Microbiol. Resour. Announc.">
        <title>Complete genome sequence of Pseudomonas otitidis strain MrB4, isolated from Lake Biwa in Japan.</title>
        <authorList>
            <person name="Miyazaki K."/>
            <person name="Hase E."/>
            <person name="Maruya T."/>
        </authorList>
    </citation>
    <scope>NUCLEOTIDE SEQUENCE [LARGE SCALE GENOMIC DNA]</scope>
    <source>
        <strain evidence="2 3">MrB4</strain>
    </source>
</reference>
<dbReference type="KEGG" id="poj:PtoMrB4_23550"/>